<organism evidence="1 2">
    <name type="scientific">Sphaerimonospora thailandensis</name>
    <dbReference type="NCBI Taxonomy" id="795644"/>
    <lineage>
        <taxon>Bacteria</taxon>
        <taxon>Bacillati</taxon>
        <taxon>Actinomycetota</taxon>
        <taxon>Actinomycetes</taxon>
        <taxon>Streptosporangiales</taxon>
        <taxon>Streptosporangiaceae</taxon>
        <taxon>Sphaerimonospora</taxon>
    </lineage>
</organism>
<dbReference type="AlphaFoldDB" id="A0A8J3W2H8"/>
<gene>
    <name evidence="1" type="ORF">Mth01_54860</name>
</gene>
<evidence type="ECO:0000313" key="1">
    <source>
        <dbReference type="EMBL" id="GIH73233.1"/>
    </source>
</evidence>
<protein>
    <submittedName>
        <fullName evidence="1">Uncharacterized protein</fullName>
    </submittedName>
</protein>
<proteinExistence type="predicted"/>
<accession>A0A8J3W2H8</accession>
<comment type="caution">
    <text evidence="1">The sequence shown here is derived from an EMBL/GenBank/DDBJ whole genome shotgun (WGS) entry which is preliminary data.</text>
</comment>
<name>A0A8J3W2H8_9ACTN</name>
<evidence type="ECO:0000313" key="2">
    <source>
        <dbReference type="Proteomes" id="UP000610966"/>
    </source>
</evidence>
<reference evidence="1" key="1">
    <citation type="submission" date="2021-01" db="EMBL/GenBank/DDBJ databases">
        <title>Whole genome shotgun sequence of Sphaerimonospora thailandensis NBRC 107569.</title>
        <authorList>
            <person name="Komaki H."/>
            <person name="Tamura T."/>
        </authorList>
    </citation>
    <scope>NUCLEOTIDE SEQUENCE</scope>
    <source>
        <strain evidence="1">NBRC 107569</strain>
    </source>
</reference>
<sequence>MTDWLEFIRSCPGLHAAAVPQEGYERVNWRKSVPRAPRVRVRRHTCDCKAIVYELCQAGGLSFVRRLSRSGGKTLITESEWVRVPEAERLWLKVLMGTAR</sequence>
<dbReference type="RefSeq" id="WP_204018869.1">
    <property type="nucleotide sequence ID" value="NZ_BOOG01000077.1"/>
</dbReference>
<dbReference type="EMBL" id="BOOG01000077">
    <property type="protein sequence ID" value="GIH73233.1"/>
    <property type="molecule type" value="Genomic_DNA"/>
</dbReference>
<dbReference type="Proteomes" id="UP000610966">
    <property type="component" value="Unassembled WGS sequence"/>
</dbReference>
<keyword evidence="2" id="KW-1185">Reference proteome</keyword>